<evidence type="ECO:0000256" key="9">
    <source>
        <dbReference type="ARBA" id="ARBA00022792"/>
    </source>
</evidence>
<keyword evidence="10 18" id="KW-1278">Translocase</keyword>
<evidence type="ECO:0000256" key="18">
    <source>
        <dbReference type="RuleBase" id="RU003403"/>
    </source>
</evidence>
<dbReference type="EMBL" id="HM143892">
    <property type="protein sequence ID" value="ADG95335.1"/>
    <property type="molecule type" value="Genomic_DNA"/>
</dbReference>
<feature type="domain" description="NADH:quinone oxidoreductase/Mrp antiporter transmembrane" evidence="19">
    <location>
        <begin position="24"/>
        <end position="282"/>
    </location>
</feature>
<dbReference type="GO" id="GO:0008137">
    <property type="term" value="F:NADH dehydrogenase (ubiquinone) activity"/>
    <property type="evidence" value="ECO:0007669"/>
    <property type="project" value="UniProtKB-EC"/>
</dbReference>
<comment type="similarity">
    <text evidence="3 18">Belongs to the complex I subunit 2 family.</text>
</comment>
<reference evidence="20" key="1">
    <citation type="submission" date="2010-04" db="EMBL/GenBank/DDBJ databases">
        <title>The complete mitochondrial genome of Isonychia hainanensis (Ephemeroptera: Isonychiidae) and phylogenetic position of the Ephemeroptera.</title>
        <authorList>
            <person name="Qin J."/>
            <person name="Wang Y."/>
            <person name="Zhou C."/>
        </authorList>
    </citation>
    <scope>NUCLEOTIDE SEQUENCE</scope>
</reference>
<dbReference type="EC" id="7.1.1.2" evidence="4 18"/>
<evidence type="ECO:0000256" key="10">
    <source>
        <dbReference type="ARBA" id="ARBA00022967"/>
    </source>
</evidence>
<feature type="transmembrane region" description="Helical" evidence="18">
    <location>
        <begin position="317"/>
        <end position="338"/>
    </location>
</feature>
<dbReference type="GO" id="GO:0006120">
    <property type="term" value="P:mitochondrial electron transport, NADH to ubiquinone"/>
    <property type="evidence" value="ECO:0007669"/>
    <property type="project" value="InterPro"/>
</dbReference>
<dbReference type="PANTHER" id="PTHR46552:SF1">
    <property type="entry name" value="NADH-UBIQUINONE OXIDOREDUCTASE CHAIN 2"/>
    <property type="match status" value="1"/>
</dbReference>
<keyword evidence="15 18" id="KW-0496">Mitochondrion</keyword>
<keyword evidence="13 18" id="KW-0520">NAD</keyword>
<comment type="catalytic activity">
    <reaction evidence="17 18">
        <text>a ubiquinone + NADH + 5 H(+)(in) = a ubiquinol + NAD(+) + 4 H(+)(out)</text>
        <dbReference type="Rhea" id="RHEA:29091"/>
        <dbReference type="Rhea" id="RHEA-COMP:9565"/>
        <dbReference type="Rhea" id="RHEA-COMP:9566"/>
        <dbReference type="ChEBI" id="CHEBI:15378"/>
        <dbReference type="ChEBI" id="CHEBI:16389"/>
        <dbReference type="ChEBI" id="CHEBI:17976"/>
        <dbReference type="ChEBI" id="CHEBI:57540"/>
        <dbReference type="ChEBI" id="CHEBI:57945"/>
        <dbReference type="EC" id="7.1.1.2"/>
    </reaction>
</comment>
<evidence type="ECO:0000256" key="17">
    <source>
        <dbReference type="ARBA" id="ARBA00049551"/>
    </source>
</evidence>
<comment type="function">
    <text evidence="1">Core subunit of the mitochondrial membrane respiratory chain NADH dehydrogenase (Complex I) that is believed to belong to the minimal assembly required for catalysis. Complex I functions in the transfer of electrons from NADH to the respiratory chain. The immediate electron acceptor for the enzyme is believed to be ubiquinone.</text>
</comment>
<evidence type="ECO:0000256" key="16">
    <source>
        <dbReference type="ARBA" id="ARBA00023136"/>
    </source>
</evidence>
<keyword evidence="7 18" id="KW-0679">Respiratory chain</keyword>
<evidence type="ECO:0000256" key="12">
    <source>
        <dbReference type="ARBA" id="ARBA00022989"/>
    </source>
</evidence>
<evidence type="ECO:0000256" key="7">
    <source>
        <dbReference type="ARBA" id="ARBA00022660"/>
    </source>
</evidence>
<feature type="transmembrane region" description="Helical" evidence="18">
    <location>
        <begin position="91"/>
        <end position="113"/>
    </location>
</feature>
<keyword evidence="12 18" id="KW-1133">Transmembrane helix</keyword>
<feature type="transmembrane region" description="Helical" evidence="18">
    <location>
        <begin position="56"/>
        <end position="79"/>
    </location>
</feature>
<geneLocation type="mitochondrion" evidence="20"/>
<feature type="transmembrane region" description="Helical" evidence="18">
    <location>
        <begin position="235"/>
        <end position="254"/>
    </location>
</feature>
<evidence type="ECO:0000256" key="14">
    <source>
        <dbReference type="ARBA" id="ARBA00023075"/>
    </source>
</evidence>
<dbReference type="InterPro" id="IPR003917">
    <property type="entry name" value="NADH_UbQ_OxRdtase_chain2"/>
</dbReference>
<dbReference type="PANTHER" id="PTHR46552">
    <property type="entry name" value="NADH-UBIQUINONE OXIDOREDUCTASE CHAIN 2"/>
    <property type="match status" value="1"/>
</dbReference>
<gene>
    <name evidence="20" type="primary">ND2</name>
</gene>
<evidence type="ECO:0000256" key="8">
    <source>
        <dbReference type="ARBA" id="ARBA00022692"/>
    </source>
</evidence>
<evidence type="ECO:0000256" key="11">
    <source>
        <dbReference type="ARBA" id="ARBA00022982"/>
    </source>
</evidence>
<sequence>MVNNPSRVLFLFTLTFGTLISITSTSWLGAWAGLEINLLSFIPLMTDQETRFSSEAALKYFLTQALASAILLLGALLLLQLNHLHFTPPSGLSYIMLSSLFLKMGAAPFHFWFPGVMEGLHWLNGLILMTWQKIAPLLLASYLLNFNLFVLLIIISSAMAGALGGFNQTSLRKIMAFSSINHLGWMLSALLLGGVYWIMYFSFYVFLSASVVLIFHAHSVSHLNQIFLIPFPNQILKLALFCNFLSLGGLPPFLGFLPKWLILQSLALNGLILISSVLVMFSLVTLYFYLRMGYSAFLVTHSEPKWLSMAPPQPLNYITHVLSATSTFGLLVCSCFIVG</sequence>
<feature type="transmembrane region" description="Helical" evidence="18">
    <location>
        <begin position="187"/>
        <end position="215"/>
    </location>
</feature>
<evidence type="ECO:0000259" key="19">
    <source>
        <dbReference type="Pfam" id="PF00361"/>
    </source>
</evidence>
<keyword evidence="9 18" id="KW-0999">Mitochondrion inner membrane</keyword>
<evidence type="ECO:0000256" key="13">
    <source>
        <dbReference type="ARBA" id="ARBA00023027"/>
    </source>
</evidence>
<proteinExistence type="inferred from homology"/>
<keyword evidence="14 18" id="KW-0830">Ubiquinone</keyword>
<name>X1W3G5_9INSE</name>
<evidence type="ECO:0000313" key="20">
    <source>
        <dbReference type="EMBL" id="ADG95335.1"/>
    </source>
</evidence>
<comment type="subcellular location">
    <subcellularLocation>
        <location evidence="2 18">Mitochondrion inner membrane</location>
        <topology evidence="2 18">Multi-pass membrane protein</topology>
    </subcellularLocation>
</comment>
<dbReference type="Pfam" id="PF00361">
    <property type="entry name" value="Proton_antipo_M"/>
    <property type="match status" value="1"/>
</dbReference>
<evidence type="ECO:0000256" key="6">
    <source>
        <dbReference type="ARBA" id="ARBA00022448"/>
    </source>
</evidence>
<evidence type="ECO:0000256" key="15">
    <source>
        <dbReference type="ARBA" id="ARBA00023128"/>
    </source>
</evidence>
<feature type="transmembrane region" description="Helical" evidence="18">
    <location>
        <begin position="146"/>
        <end position="166"/>
    </location>
</feature>
<keyword evidence="8 18" id="KW-0812">Transmembrane</keyword>
<dbReference type="PRINTS" id="PR01436">
    <property type="entry name" value="NADHDHGNASE2"/>
</dbReference>
<dbReference type="AlphaFoldDB" id="X1W3G5"/>
<dbReference type="InterPro" id="IPR001750">
    <property type="entry name" value="ND/Mrp_TM"/>
</dbReference>
<dbReference type="GO" id="GO:0005743">
    <property type="term" value="C:mitochondrial inner membrane"/>
    <property type="evidence" value="ECO:0007669"/>
    <property type="project" value="UniProtKB-SubCell"/>
</dbReference>
<evidence type="ECO:0000256" key="4">
    <source>
        <dbReference type="ARBA" id="ARBA00012944"/>
    </source>
</evidence>
<keyword evidence="16 18" id="KW-0472">Membrane</keyword>
<feature type="transmembrane region" description="Helical" evidence="18">
    <location>
        <begin position="266"/>
        <end position="290"/>
    </location>
</feature>
<keyword evidence="11 18" id="KW-0249">Electron transport</keyword>
<evidence type="ECO:0000256" key="1">
    <source>
        <dbReference type="ARBA" id="ARBA00003257"/>
    </source>
</evidence>
<comment type="function">
    <text evidence="18">Core subunit of the mitochondrial membrane respiratory chain NADH dehydrogenase (Complex I) which catalyzes electron transfer from NADH through the respiratory chain, using ubiquinone as an electron acceptor. Essential for the catalytic activity and assembly of complex I.</text>
</comment>
<organism evidence="20">
    <name type="scientific">Isonychia ignota</name>
    <dbReference type="NCBI Taxonomy" id="764591"/>
    <lineage>
        <taxon>Eukaryota</taxon>
        <taxon>Metazoa</taxon>
        <taxon>Ecdysozoa</taxon>
        <taxon>Arthropoda</taxon>
        <taxon>Hexapoda</taxon>
        <taxon>Insecta</taxon>
        <taxon>Pterygota</taxon>
        <taxon>Palaeoptera</taxon>
        <taxon>Ephemeroptera</taxon>
        <taxon>Setisura</taxon>
        <taxon>Isonychiidae</taxon>
        <taxon>Isonychia</taxon>
    </lineage>
</organism>
<evidence type="ECO:0000256" key="2">
    <source>
        <dbReference type="ARBA" id="ARBA00004448"/>
    </source>
</evidence>
<evidence type="ECO:0000256" key="5">
    <source>
        <dbReference type="ARBA" id="ARBA00021008"/>
    </source>
</evidence>
<evidence type="ECO:0000256" key="3">
    <source>
        <dbReference type="ARBA" id="ARBA00007012"/>
    </source>
</evidence>
<protein>
    <recommendedName>
        <fullName evidence="5 18">NADH-ubiquinone oxidoreductase chain 2</fullName>
        <ecNumber evidence="4 18">7.1.1.2</ecNumber>
    </recommendedName>
</protein>
<keyword evidence="6" id="KW-0813">Transport</keyword>
<dbReference type="InterPro" id="IPR050175">
    <property type="entry name" value="Complex_I_Subunit_2"/>
</dbReference>
<accession>X1W3G5</accession>